<dbReference type="WBParaSite" id="nRc.2.0.1.t29300-RA">
    <property type="protein sequence ID" value="nRc.2.0.1.t29300-RA"/>
    <property type="gene ID" value="nRc.2.0.1.g29300"/>
</dbReference>
<proteinExistence type="predicted"/>
<keyword evidence="1" id="KW-0812">Transmembrane</keyword>
<evidence type="ECO:0000313" key="2">
    <source>
        <dbReference type="Proteomes" id="UP000887565"/>
    </source>
</evidence>
<protein>
    <submittedName>
        <fullName evidence="3">Uncharacterized protein</fullName>
    </submittedName>
</protein>
<accession>A0A915JSL3</accession>
<keyword evidence="1" id="KW-0472">Membrane</keyword>
<feature type="transmembrane region" description="Helical" evidence="1">
    <location>
        <begin position="30"/>
        <end position="58"/>
    </location>
</feature>
<evidence type="ECO:0000313" key="3">
    <source>
        <dbReference type="WBParaSite" id="nRc.2.0.1.t29300-RA"/>
    </source>
</evidence>
<organism evidence="2 3">
    <name type="scientific">Romanomermis culicivorax</name>
    <name type="common">Nematode worm</name>
    <dbReference type="NCBI Taxonomy" id="13658"/>
    <lineage>
        <taxon>Eukaryota</taxon>
        <taxon>Metazoa</taxon>
        <taxon>Ecdysozoa</taxon>
        <taxon>Nematoda</taxon>
        <taxon>Enoplea</taxon>
        <taxon>Dorylaimia</taxon>
        <taxon>Mermithida</taxon>
        <taxon>Mermithoidea</taxon>
        <taxon>Mermithidae</taxon>
        <taxon>Romanomermis</taxon>
    </lineage>
</organism>
<name>A0A915JSL3_ROMCU</name>
<keyword evidence="2" id="KW-1185">Reference proteome</keyword>
<evidence type="ECO:0000256" key="1">
    <source>
        <dbReference type="SAM" id="Phobius"/>
    </source>
</evidence>
<dbReference type="Proteomes" id="UP000887565">
    <property type="component" value="Unplaced"/>
</dbReference>
<keyword evidence="1" id="KW-1133">Transmembrane helix</keyword>
<reference evidence="3" key="1">
    <citation type="submission" date="2022-11" db="UniProtKB">
        <authorList>
            <consortium name="WormBaseParasite"/>
        </authorList>
    </citation>
    <scope>IDENTIFICATION</scope>
</reference>
<dbReference type="AlphaFoldDB" id="A0A915JSL3"/>
<sequence>MDLIEEQETGRVNLAPLFTLRLMMRGSATVIMIVAITRITISVTGLVSFAAMLIIMLVEIVSRSGGQQFLVGCSSQHFGIAETINIKPLTLNKKDQPWSEKNGMDIGVGQEIGTDYTLVIVVIIMDDTLNHMFPKADSMKLLIESAFNKAGEQHQALGTHINKS</sequence>